<feature type="domain" description="Glycosyl transferase family 1" evidence="1">
    <location>
        <begin position="196"/>
        <end position="314"/>
    </location>
</feature>
<dbReference type="InterPro" id="IPR028098">
    <property type="entry name" value="Glyco_trans_4-like_N"/>
</dbReference>
<keyword evidence="4" id="KW-1185">Reference proteome</keyword>
<dbReference type="Proteomes" id="UP000468650">
    <property type="component" value="Unassembled WGS sequence"/>
</dbReference>
<dbReference type="RefSeq" id="WP_151667601.1">
    <property type="nucleotide sequence ID" value="NZ_WBVO01000007.1"/>
</dbReference>
<sequence>MSTRVAFIQNRVQRGGRFQVTVEMLKVFNAMGITPDFYCYRTRITQDQIKEAYGADVKVNFIEINEPLSPFEWNIVLFNSQINRRVAGYDLIVNSNNTSFGLSRGLNIISYVHFPRKYRMRSSDRSIHFPGRRKSLFDFANDPFKFFSWLYRFDKRLSDKDYQICNSQFTADALKSMYNREADAIIYPPVDVEIESRQKEARSIVSLGRFSPDKRQLEQVLMMRELPDYKLYLVGFSDNQAYFERCQKAKEEFGLDNVVLMPNATVQERDDILNSSQFFLHTLVNEPFGITAVQGIAKGCIPLVHDSGGQVEVVPMCELRYSSLEEVPTLLQEVAKLDLSEAIAELQQNLHRFSSAEFRAAFKVVVLDKLEAE</sequence>
<proteinExistence type="predicted"/>
<keyword evidence="3" id="KW-0808">Transferase</keyword>
<dbReference type="SUPFAM" id="SSF53756">
    <property type="entry name" value="UDP-Glycosyltransferase/glycogen phosphorylase"/>
    <property type="match status" value="1"/>
</dbReference>
<dbReference type="PANTHER" id="PTHR45919:SF1">
    <property type="entry name" value="GDP-MAN:MAN(3)GLCNAC(2)-PP-DOL ALPHA-1,2-MANNOSYLTRANSFERASE"/>
    <property type="match status" value="1"/>
</dbReference>
<name>A0A6N6RGA8_9FLAO</name>
<feature type="domain" description="Glycosyltransferase subfamily 4-like N-terminal" evidence="2">
    <location>
        <begin position="15"/>
        <end position="193"/>
    </location>
</feature>
<dbReference type="OrthoDB" id="832722at2"/>
<dbReference type="Pfam" id="PF13439">
    <property type="entry name" value="Glyco_transf_4"/>
    <property type="match status" value="1"/>
</dbReference>
<gene>
    <name evidence="3" type="ORF">F8C67_09485</name>
</gene>
<dbReference type="InterPro" id="IPR001296">
    <property type="entry name" value="Glyco_trans_1"/>
</dbReference>
<comment type="caution">
    <text evidence="3">The sequence shown here is derived from an EMBL/GenBank/DDBJ whole genome shotgun (WGS) entry which is preliminary data.</text>
</comment>
<dbReference type="Pfam" id="PF00534">
    <property type="entry name" value="Glycos_transf_1"/>
    <property type="match status" value="1"/>
</dbReference>
<dbReference type="AlphaFoldDB" id="A0A6N6RGA8"/>
<accession>A0A6N6RGA8</accession>
<dbReference type="InterPro" id="IPR038013">
    <property type="entry name" value="ALG11"/>
</dbReference>
<dbReference type="GO" id="GO:0004377">
    <property type="term" value="F:GDP-Man:Man(3)GlcNAc(2)-PP-Dol alpha-1,2-mannosyltransferase activity"/>
    <property type="evidence" value="ECO:0007669"/>
    <property type="project" value="InterPro"/>
</dbReference>
<evidence type="ECO:0000259" key="2">
    <source>
        <dbReference type="Pfam" id="PF13439"/>
    </source>
</evidence>
<dbReference type="GO" id="GO:0006487">
    <property type="term" value="P:protein N-linked glycosylation"/>
    <property type="evidence" value="ECO:0007669"/>
    <property type="project" value="TreeGrafter"/>
</dbReference>
<dbReference type="EMBL" id="WBVO01000007">
    <property type="protein sequence ID" value="KAB2809778.1"/>
    <property type="molecule type" value="Genomic_DNA"/>
</dbReference>
<dbReference type="PANTHER" id="PTHR45919">
    <property type="entry name" value="GDP-MAN:MAN(3)GLCNAC(2)-PP-DOL ALPHA-1,2-MANNOSYLTRANSFERASE"/>
    <property type="match status" value="1"/>
</dbReference>
<organism evidence="3 4">
    <name type="scientific">Phaeocystidibacter luteus</name>
    <dbReference type="NCBI Taxonomy" id="911197"/>
    <lineage>
        <taxon>Bacteria</taxon>
        <taxon>Pseudomonadati</taxon>
        <taxon>Bacteroidota</taxon>
        <taxon>Flavobacteriia</taxon>
        <taxon>Flavobacteriales</taxon>
        <taxon>Phaeocystidibacteraceae</taxon>
        <taxon>Phaeocystidibacter</taxon>
    </lineage>
</organism>
<dbReference type="GO" id="GO:0016020">
    <property type="term" value="C:membrane"/>
    <property type="evidence" value="ECO:0007669"/>
    <property type="project" value="TreeGrafter"/>
</dbReference>
<evidence type="ECO:0000313" key="3">
    <source>
        <dbReference type="EMBL" id="KAB2809778.1"/>
    </source>
</evidence>
<dbReference type="Gene3D" id="3.40.50.2000">
    <property type="entry name" value="Glycogen Phosphorylase B"/>
    <property type="match status" value="1"/>
</dbReference>
<evidence type="ECO:0000259" key="1">
    <source>
        <dbReference type="Pfam" id="PF00534"/>
    </source>
</evidence>
<protein>
    <submittedName>
        <fullName evidence="3">Glycosyltransferase</fullName>
    </submittedName>
</protein>
<evidence type="ECO:0000313" key="4">
    <source>
        <dbReference type="Proteomes" id="UP000468650"/>
    </source>
</evidence>
<reference evidence="3 4" key="1">
    <citation type="submission" date="2019-09" db="EMBL/GenBank/DDBJ databases">
        <title>Genomes of family Cryomorphaceae.</title>
        <authorList>
            <person name="Bowman J.P."/>
        </authorList>
    </citation>
    <scope>NUCLEOTIDE SEQUENCE [LARGE SCALE GENOMIC DNA]</scope>
    <source>
        <strain evidence="3 4">LMG 25704</strain>
    </source>
</reference>